<comment type="caution">
    <text evidence="1">The sequence shown here is derived from an EMBL/GenBank/DDBJ whole genome shotgun (WGS) entry which is preliminary data.</text>
</comment>
<gene>
    <name evidence="1" type="ORF">KSB_23750</name>
</gene>
<protein>
    <submittedName>
        <fullName evidence="1">Uncharacterized protein</fullName>
    </submittedName>
</protein>
<evidence type="ECO:0000313" key="2">
    <source>
        <dbReference type="Proteomes" id="UP000654345"/>
    </source>
</evidence>
<reference evidence="1 2" key="1">
    <citation type="journal article" date="2021" name="Int. J. Syst. Evol. Microbiol.">
        <title>Reticulibacter mediterranei gen. nov., sp. nov., within the new family Reticulibacteraceae fam. nov., and Ktedonospora formicarum gen. nov., sp. nov., Ktedonobacter robiniae sp. nov., Dictyobacter formicarum sp. nov. and Dictyobacter arantiisoli sp. nov., belonging to the class Ktedonobacteria.</title>
        <authorList>
            <person name="Yabe S."/>
            <person name="Zheng Y."/>
            <person name="Wang C.M."/>
            <person name="Sakai Y."/>
            <person name="Abe K."/>
            <person name="Yokota A."/>
            <person name="Donadio S."/>
            <person name="Cavaletti L."/>
            <person name="Monciardini P."/>
        </authorList>
    </citation>
    <scope>NUCLEOTIDE SEQUENCE [LARGE SCALE GENOMIC DNA]</scope>
    <source>
        <strain evidence="1 2">SOSP1-30</strain>
    </source>
</reference>
<evidence type="ECO:0000313" key="1">
    <source>
        <dbReference type="EMBL" id="GHO53900.1"/>
    </source>
</evidence>
<keyword evidence="2" id="KW-1185">Reference proteome</keyword>
<organism evidence="1 2">
    <name type="scientific">Ktedonobacter robiniae</name>
    <dbReference type="NCBI Taxonomy" id="2778365"/>
    <lineage>
        <taxon>Bacteria</taxon>
        <taxon>Bacillati</taxon>
        <taxon>Chloroflexota</taxon>
        <taxon>Ktedonobacteria</taxon>
        <taxon>Ktedonobacterales</taxon>
        <taxon>Ktedonobacteraceae</taxon>
        <taxon>Ktedonobacter</taxon>
    </lineage>
</organism>
<proteinExistence type="predicted"/>
<sequence length="56" mass="6227">MSGTLIPYAGLSLTAPAALREKGSKPRQEPKSPDLTFACFYKREYDGIINNESKHQ</sequence>
<dbReference type="Proteomes" id="UP000654345">
    <property type="component" value="Unassembled WGS sequence"/>
</dbReference>
<dbReference type="EMBL" id="BNJG01000001">
    <property type="protein sequence ID" value="GHO53900.1"/>
    <property type="molecule type" value="Genomic_DNA"/>
</dbReference>
<accession>A0ABQ3UMH5</accession>
<name>A0ABQ3UMH5_9CHLR</name>